<feature type="transmembrane region" description="Helical" evidence="9">
    <location>
        <begin position="73"/>
        <end position="90"/>
    </location>
</feature>
<keyword evidence="7 9" id="KW-0472">Membrane</keyword>
<feature type="transmembrane region" description="Helical" evidence="9">
    <location>
        <begin position="13"/>
        <end position="31"/>
    </location>
</feature>
<keyword evidence="5 9" id="KW-0812">Transmembrane</keyword>
<dbReference type="InterPro" id="IPR005495">
    <property type="entry name" value="LptG/LptF_permease"/>
</dbReference>
<accession>A0A7X5N3G4</accession>
<reference evidence="10 11" key="1">
    <citation type="submission" date="2019-11" db="EMBL/GenBank/DDBJ databases">
        <title>Genome-resolved metagenomics to study the prevalence of co-infection and intraspecific heterogeneity among plant pathogen metapopulations.</title>
        <authorList>
            <person name="Newberry E."/>
            <person name="Bhandari R."/>
            <person name="Kemble J."/>
            <person name="Sikora E."/>
            <person name="Potnis N."/>
        </authorList>
    </citation>
    <scope>NUCLEOTIDE SEQUENCE [LARGE SCALE GENOMIC DNA]</scope>
    <source>
        <strain evidence="10">Xp_Tom_Tuscaloosa_18b</strain>
    </source>
</reference>
<dbReference type="GO" id="GO:0043190">
    <property type="term" value="C:ATP-binding cassette (ABC) transporter complex"/>
    <property type="evidence" value="ECO:0007669"/>
    <property type="project" value="TreeGrafter"/>
</dbReference>
<dbReference type="Proteomes" id="UP000471082">
    <property type="component" value="Unassembled WGS sequence"/>
</dbReference>
<evidence type="ECO:0000256" key="3">
    <source>
        <dbReference type="ARBA" id="ARBA00007725"/>
    </source>
</evidence>
<evidence type="ECO:0000256" key="1">
    <source>
        <dbReference type="ARBA" id="ARBA00002265"/>
    </source>
</evidence>
<dbReference type="AlphaFoldDB" id="A0A7X5N3G4"/>
<dbReference type="GO" id="GO:0015920">
    <property type="term" value="P:lipopolysaccharide transport"/>
    <property type="evidence" value="ECO:0007669"/>
    <property type="project" value="TreeGrafter"/>
</dbReference>
<comment type="subcellular location">
    <subcellularLocation>
        <location evidence="2">Cell membrane</location>
        <topology evidence="2">Multi-pass membrane protein</topology>
    </subcellularLocation>
</comment>
<evidence type="ECO:0000256" key="8">
    <source>
        <dbReference type="ARBA" id="ARBA00026081"/>
    </source>
</evidence>
<keyword evidence="6 9" id="KW-1133">Transmembrane helix</keyword>
<feature type="non-terminal residue" evidence="10">
    <location>
        <position position="1"/>
    </location>
</feature>
<comment type="caution">
    <text evidence="10">The sequence shown here is derived from an EMBL/GenBank/DDBJ whole genome shotgun (WGS) entry which is preliminary data.</text>
</comment>
<gene>
    <name evidence="10" type="ORF">G3W61_31625</name>
</gene>
<evidence type="ECO:0000256" key="2">
    <source>
        <dbReference type="ARBA" id="ARBA00004651"/>
    </source>
</evidence>
<evidence type="ECO:0000256" key="4">
    <source>
        <dbReference type="ARBA" id="ARBA00022475"/>
    </source>
</evidence>
<evidence type="ECO:0000256" key="7">
    <source>
        <dbReference type="ARBA" id="ARBA00023136"/>
    </source>
</evidence>
<keyword evidence="4" id="KW-1003">Cell membrane</keyword>
<evidence type="ECO:0000313" key="10">
    <source>
        <dbReference type="EMBL" id="NEL80800.1"/>
    </source>
</evidence>
<organism evidence="10 11">
    <name type="scientific">Xanthomonas perforans</name>
    <dbReference type="NCBI Taxonomy" id="442694"/>
    <lineage>
        <taxon>Bacteria</taxon>
        <taxon>Pseudomonadati</taxon>
        <taxon>Pseudomonadota</taxon>
        <taxon>Gammaproteobacteria</taxon>
        <taxon>Lysobacterales</taxon>
        <taxon>Lysobacteraceae</taxon>
        <taxon>Xanthomonas</taxon>
    </lineage>
</organism>
<sequence length="95" mass="10918">DARDYEDQYWSRWFYPLNVLALCLAAIPFSFGSLRSGGLGKRLFLGILFALGFWLLQLFFGRMAGALKLDYRIAYALPPMVMLGVSAWLFRRRSS</sequence>
<name>A0A7X5N3G4_XANPE</name>
<dbReference type="EMBL" id="JAAGYU010001933">
    <property type="protein sequence ID" value="NEL80800.1"/>
    <property type="molecule type" value="Genomic_DNA"/>
</dbReference>
<comment type="subunit">
    <text evidence="8">Component of the lipopolysaccharide transport and assembly complex. The LptBFG transporter is composed of two ATP-binding proteins (LptB) and two transmembrane proteins (LptF and LptG).</text>
</comment>
<comment type="function">
    <text evidence="1">Part of the ABC transporter complex LptBFG involved in the translocation of lipopolysaccharide (LPS) from the inner membrane to the outer membrane.</text>
</comment>
<dbReference type="Pfam" id="PF03739">
    <property type="entry name" value="LptF_LptG"/>
    <property type="match status" value="1"/>
</dbReference>
<evidence type="ECO:0000313" key="11">
    <source>
        <dbReference type="Proteomes" id="UP000471082"/>
    </source>
</evidence>
<protein>
    <submittedName>
        <fullName evidence="10">LptF/LptG family permease</fullName>
    </submittedName>
</protein>
<proteinExistence type="inferred from homology"/>
<dbReference type="PANTHER" id="PTHR33529:SF2">
    <property type="entry name" value="LIPOPOLYSACCHARIDE EXPORT SYSTEM PERMEASE PROTEIN LPTG"/>
    <property type="match status" value="1"/>
</dbReference>
<evidence type="ECO:0000256" key="5">
    <source>
        <dbReference type="ARBA" id="ARBA00022692"/>
    </source>
</evidence>
<comment type="similarity">
    <text evidence="3">Belongs to the LptF/LptG family.</text>
</comment>
<dbReference type="PANTHER" id="PTHR33529">
    <property type="entry name" value="SLR0882 PROTEIN-RELATED"/>
    <property type="match status" value="1"/>
</dbReference>
<evidence type="ECO:0000256" key="6">
    <source>
        <dbReference type="ARBA" id="ARBA00022989"/>
    </source>
</evidence>
<feature type="transmembrane region" description="Helical" evidence="9">
    <location>
        <begin position="43"/>
        <end position="61"/>
    </location>
</feature>
<evidence type="ECO:0000256" key="9">
    <source>
        <dbReference type="SAM" id="Phobius"/>
    </source>
</evidence>